<organism evidence="3 4">
    <name type="scientific">Cordyceps fumosorosea (strain ARSEF 2679)</name>
    <name type="common">Isaria fumosorosea</name>
    <dbReference type="NCBI Taxonomy" id="1081104"/>
    <lineage>
        <taxon>Eukaryota</taxon>
        <taxon>Fungi</taxon>
        <taxon>Dikarya</taxon>
        <taxon>Ascomycota</taxon>
        <taxon>Pezizomycotina</taxon>
        <taxon>Sordariomycetes</taxon>
        <taxon>Hypocreomycetidae</taxon>
        <taxon>Hypocreales</taxon>
        <taxon>Cordycipitaceae</taxon>
        <taxon>Cordyceps</taxon>
    </lineage>
</organism>
<feature type="transmembrane region" description="Helical" evidence="2">
    <location>
        <begin position="45"/>
        <end position="64"/>
    </location>
</feature>
<dbReference type="AlphaFoldDB" id="A0A168ALG9"/>
<dbReference type="EMBL" id="AZHB01000006">
    <property type="protein sequence ID" value="OAA68910.1"/>
    <property type="molecule type" value="Genomic_DNA"/>
</dbReference>
<feature type="compositionally biased region" description="Polar residues" evidence="1">
    <location>
        <begin position="88"/>
        <end position="100"/>
    </location>
</feature>
<evidence type="ECO:0000256" key="2">
    <source>
        <dbReference type="SAM" id="Phobius"/>
    </source>
</evidence>
<accession>A0A168ALG9</accession>
<comment type="caution">
    <text evidence="3">The sequence shown here is derived from an EMBL/GenBank/DDBJ whole genome shotgun (WGS) entry which is preliminary data.</text>
</comment>
<feature type="region of interest" description="Disordered" evidence="1">
    <location>
        <begin position="1"/>
        <end position="37"/>
    </location>
</feature>
<keyword evidence="2" id="KW-1133">Transmembrane helix</keyword>
<evidence type="ECO:0000256" key="1">
    <source>
        <dbReference type="SAM" id="MobiDB-lite"/>
    </source>
</evidence>
<dbReference type="PANTHER" id="PTHR33604:SF3">
    <property type="entry name" value="OSJNBA0004B13.7 PROTEIN"/>
    <property type="match status" value="1"/>
</dbReference>
<keyword evidence="2" id="KW-0472">Membrane</keyword>
<evidence type="ECO:0000313" key="4">
    <source>
        <dbReference type="Proteomes" id="UP000076744"/>
    </source>
</evidence>
<feature type="compositionally biased region" description="Basic and acidic residues" evidence="1">
    <location>
        <begin position="113"/>
        <end position="126"/>
    </location>
</feature>
<feature type="compositionally biased region" description="Basic and acidic residues" evidence="1">
    <location>
        <begin position="15"/>
        <end position="25"/>
    </location>
</feature>
<evidence type="ECO:0008006" key="5">
    <source>
        <dbReference type="Google" id="ProtNLM"/>
    </source>
</evidence>
<dbReference type="GeneID" id="30019577"/>
<dbReference type="RefSeq" id="XP_018705780.1">
    <property type="nucleotide sequence ID" value="XM_018846891.1"/>
</dbReference>
<sequence>MATSHRGGWFSRNETLPKKDDDLKLPHHNGPSWQARTPRRRTLRFAIYAIVLLGLFLLLRGMIYSHNKDMVRRPHPHDRNNDPIDTGVPTQLTKPKSTPKSPVIDSKPIPTDHSVETHESPDDARHYRGTLKFKALSESLRQLSSTPLGFKFASVIFAASNLQSAATILPMACERAAAQQKERVLFALFGDADVKLETLLKVNGVGESCKIQTIDARADQSRQLSNPRLAFATARAIYYLATYLRPLAVVVDGSSAEDRPFLDGIKEQTSDAPRTTLIELPARAGTRMSWMSKLDAAALAEWNNVHFDILVHAPPTGTGNLKRLLRSLAAADLAGHSIPQLTVELPWTLDLSLERFLSDFKWPRSSLAGSSPSMLKLRHRIEQEKPSASQSVVRLLESFWPSDAFKSHALILSPHTEVSPQFFHYVKYVLLRRRHSTAGSEDDPSGLMFGISFTVPKTHIHNTASFSAPAAASGGSSSFIWQAPGSDAMLIFGDKWAELYGYVSHSLQAQKAGTTVPSLAQSKDVVETKPAWLEYMLQLCRLRGYFTVYPSKETADAIVGVYTDLPDVPEGREKSEAGARVEAKKGSSFDAGSQVDILNTLPDGGALPSLNLLPLLSWNGGTSTMKDIIREATKQAAEFRRQIGTCKDPEAVLKRDKLAADLFCAVKEGKSG</sequence>
<evidence type="ECO:0000313" key="3">
    <source>
        <dbReference type="EMBL" id="OAA68910.1"/>
    </source>
</evidence>
<feature type="region of interest" description="Disordered" evidence="1">
    <location>
        <begin position="71"/>
        <end position="126"/>
    </location>
</feature>
<dbReference type="STRING" id="1081104.A0A168ALG9"/>
<dbReference type="OrthoDB" id="5397682at2759"/>
<gene>
    <name evidence="3" type="ORF">ISF_03285</name>
</gene>
<keyword evidence="4" id="KW-1185">Reference proteome</keyword>
<proteinExistence type="predicted"/>
<name>A0A168ALG9_CORFA</name>
<protein>
    <recommendedName>
        <fullName evidence="5">Glycosyltransferase 2</fullName>
    </recommendedName>
</protein>
<dbReference type="Proteomes" id="UP000076744">
    <property type="component" value="Unassembled WGS sequence"/>
</dbReference>
<keyword evidence="2" id="KW-0812">Transmembrane</keyword>
<feature type="compositionally biased region" description="Basic and acidic residues" evidence="1">
    <location>
        <begin position="71"/>
        <end position="82"/>
    </location>
</feature>
<reference evidence="3 4" key="1">
    <citation type="journal article" date="2016" name="Genome Biol. Evol.">
        <title>Divergent and convergent evolution of fungal pathogenicity.</title>
        <authorList>
            <person name="Shang Y."/>
            <person name="Xiao G."/>
            <person name="Zheng P."/>
            <person name="Cen K."/>
            <person name="Zhan S."/>
            <person name="Wang C."/>
        </authorList>
    </citation>
    <scope>NUCLEOTIDE SEQUENCE [LARGE SCALE GENOMIC DNA]</scope>
    <source>
        <strain evidence="3 4">ARSEF 2679</strain>
    </source>
</reference>
<dbReference type="PANTHER" id="PTHR33604">
    <property type="entry name" value="OSJNBA0004B13.7 PROTEIN"/>
    <property type="match status" value="1"/>
</dbReference>